<proteinExistence type="predicted"/>
<evidence type="ECO:0000256" key="6">
    <source>
        <dbReference type="ARBA" id="ARBA00032722"/>
    </source>
</evidence>
<sequence length="447" mass="46762">MVATPDISAGRLPKDVLDGRFTDIKPHLDLHEARIAADRCLFCWDAPCVKACPTTIDVPLFIRQIATDNRLGAARTILSSNILGGTCARVCPTETLCEEACVRNASEARPVEIGRLQRFATEAVVEVGRQIFTRAPATGRHVAVVGAGPAGLSAAHELARRGHDVTIFEAAAKPGGLSEYGLAAYKETDDFARTEVDWILGIGGITIQYGVRIGVDLAFADLGHRYDAIFLGVGLGDTNGLGLGDDLAGVEDAVAWIAALRQAEDLSEVPVGRRVVVIGGGMTAIDAASQAKRLGAEEVTIAYRRGLAEMGASDHEKDIARTDGVSIRTNLKPTRLIGEDGRVVAIELERTIVESGRVVGTGETITLPCDQVFRAIGQTLRSGDLGEGLALAGGRIVVDAEGRTSLPRVWAGGDCTGSGEDLTVEAVAAGKTAALSIDRALAAAVAA</sequence>
<dbReference type="Gene3D" id="3.50.50.60">
    <property type="entry name" value="FAD/NAD(P)-binding domain"/>
    <property type="match status" value="2"/>
</dbReference>
<dbReference type="Gene3D" id="1.10.1060.10">
    <property type="entry name" value="Alpha-helical ferredoxin"/>
    <property type="match status" value="1"/>
</dbReference>
<comment type="subunit">
    <text evidence="10">Heterotetramer of 2 PreA and 2 PreT subunits.</text>
</comment>
<keyword evidence="14" id="KW-1185">Reference proteome</keyword>
<comment type="catalytic activity">
    <reaction evidence="7">
        <text>5,6-dihydrothymine + NAD(+) = thymine + NADH + H(+)</text>
        <dbReference type="Rhea" id="RHEA:28791"/>
        <dbReference type="ChEBI" id="CHEBI:15378"/>
        <dbReference type="ChEBI" id="CHEBI:17821"/>
        <dbReference type="ChEBI" id="CHEBI:27468"/>
        <dbReference type="ChEBI" id="CHEBI:57540"/>
        <dbReference type="ChEBI" id="CHEBI:57945"/>
        <dbReference type="EC" id="1.3.1.1"/>
    </reaction>
</comment>
<dbReference type="EMBL" id="SJFN01000019">
    <property type="protein sequence ID" value="TBW36641.1"/>
    <property type="molecule type" value="Genomic_DNA"/>
</dbReference>
<evidence type="ECO:0000259" key="12">
    <source>
        <dbReference type="PROSITE" id="PS51379"/>
    </source>
</evidence>
<evidence type="ECO:0000256" key="7">
    <source>
        <dbReference type="ARBA" id="ARBA00047685"/>
    </source>
</evidence>
<evidence type="ECO:0000256" key="2">
    <source>
        <dbReference type="ARBA" id="ARBA00022630"/>
    </source>
</evidence>
<comment type="catalytic activity">
    <reaction evidence="8">
        <text>5,6-dihydrouracil + NAD(+) = uracil + NADH + H(+)</text>
        <dbReference type="Rhea" id="RHEA:20189"/>
        <dbReference type="ChEBI" id="CHEBI:15378"/>
        <dbReference type="ChEBI" id="CHEBI:15901"/>
        <dbReference type="ChEBI" id="CHEBI:17568"/>
        <dbReference type="ChEBI" id="CHEBI:57540"/>
        <dbReference type="ChEBI" id="CHEBI:57945"/>
        <dbReference type="EC" id="1.3.1.1"/>
    </reaction>
</comment>
<accession>A0A4Q9VM73</accession>
<evidence type="ECO:0000256" key="1">
    <source>
        <dbReference type="ARBA" id="ARBA00001917"/>
    </source>
</evidence>
<organism evidence="13 14">
    <name type="scientific">Siculibacillus lacustris</name>
    <dbReference type="NCBI Taxonomy" id="1549641"/>
    <lineage>
        <taxon>Bacteria</taxon>
        <taxon>Pseudomonadati</taxon>
        <taxon>Pseudomonadota</taxon>
        <taxon>Alphaproteobacteria</taxon>
        <taxon>Hyphomicrobiales</taxon>
        <taxon>Ancalomicrobiaceae</taxon>
        <taxon>Siculibacillus</taxon>
    </lineage>
</organism>
<evidence type="ECO:0000256" key="5">
    <source>
        <dbReference type="ARBA" id="ARBA00030119"/>
    </source>
</evidence>
<dbReference type="GO" id="GO:0051536">
    <property type="term" value="F:iron-sulfur cluster binding"/>
    <property type="evidence" value="ECO:0007669"/>
    <property type="project" value="InterPro"/>
</dbReference>
<reference evidence="13 14" key="1">
    <citation type="submission" date="2019-02" db="EMBL/GenBank/DDBJ databases">
        <title>Siculibacillus lacustris gen. nov., sp. nov., a new rosette-forming bacterium isolated from a freshwater crater lake (Lake St. Ana, Romania).</title>
        <authorList>
            <person name="Felfoldi T."/>
            <person name="Marton Z."/>
            <person name="Szabo A."/>
            <person name="Mentes A."/>
            <person name="Boka K."/>
            <person name="Marialigeti K."/>
            <person name="Mathe I."/>
            <person name="Koncz M."/>
            <person name="Schumann P."/>
            <person name="Toth E."/>
        </authorList>
    </citation>
    <scope>NUCLEOTIDE SEQUENCE [LARGE SCALE GENOMIC DNA]</scope>
    <source>
        <strain evidence="13 14">SA-279</strain>
    </source>
</reference>
<evidence type="ECO:0000256" key="11">
    <source>
        <dbReference type="ARBA" id="ARBA00049728"/>
    </source>
</evidence>
<comment type="caution">
    <text evidence="13">The sequence shown here is derived from an EMBL/GenBank/DDBJ whole genome shotgun (WGS) entry which is preliminary data.</text>
</comment>
<dbReference type="GO" id="GO:0004159">
    <property type="term" value="F:dihydropyrimidine dehydrogenase (NAD+) activity"/>
    <property type="evidence" value="ECO:0007669"/>
    <property type="project" value="UniProtKB-EC"/>
</dbReference>
<dbReference type="InterPro" id="IPR017896">
    <property type="entry name" value="4Fe4S_Fe-S-bd"/>
</dbReference>
<dbReference type="InterPro" id="IPR023753">
    <property type="entry name" value="FAD/NAD-binding_dom"/>
</dbReference>
<dbReference type="InterPro" id="IPR009051">
    <property type="entry name" value="Helical_ferredxn"/>
</dbReference>
<evidence type="ECO:0000256" key="10">
    <source>
        <dbReference type="ARBA" id="ARBA00049714"/>
    </source>
</evidence>
<comment type="cofactor">
    <cofactor evidence="1">
        <name>FMN</name>
        <dbReference type="ChEBI" id="CHEBI:58210"/>
    </cofactor>
</comment>
<dbReference type="RefSeq" id="WP_131310148.1">
    <property type="nucleotide sequence ID" value="NZ_SJFN01000019.1"/>
</dbReference>
<evidence type="ECO:0000256" key="8">
    <source>
        <dbReference type="ARBA" id="ARBA00048792"/>
    </source>
</evidence>
<keyword evidence="2" id="KW-0285">Flavoprotein</keyword>
<dbReference type="OrthoDB" id="9803192at2"/>
<evidence type="ECO:0000256" key="3">
    <source>
        <dbReference type="ARBA" id="ARBA00022643"/>
    </source>
</evidence>
<gene>
    <name evidence="13" type="ORF">EYW49_13680</name>
</gene>
<dbReference type="Pfam" id="PF14691">
    <property type="entry name" value="Fer4_20"/>
    <property type="match status" value="1"/>
</dbReference>
<protein>
    <recommendedName>
        <fullName evidence="11">dihydrouracil dehydrogenase (NAD(+))</fullName>
        <ecNumber evidence="11">1.3.1.1</ecNumber>
    </recommendedName>
    <alternativeName>
        <fullName evidence="6">Dihydrothymine dehydrogenase</fullName>
    </alternativeName>
    <alternativeName>
        <fullName evidence="5">Dihydrouracil dehydrogenase</fullName>
    </alternativeName>
</protein>
<dbReference type="Pfam" id="PF07992">
    <property type="entry name" value="Pyr_redox_2"/>
    <property type="match status" value="1"/>
</dbReference>
<feature type="domain" description="4Fe-4S ferredoxin-type" evidence="12">
    <location>
        <begin position="31"/>
        <end position="61"/>
    </location>
</feature>
<dbReference type="InterPro" id="IPR036188">
    <property type="entry name" value="FAD/NAD-bd_sf"/>
</dbReference>
<dbReference type="SUPFAM" id="SSF51971">
    <property type="entry name" value="Nucleotide-binding domain"/>
    <property type="match status" value="1"/>
</dbReference>
<dbReference type="PRINTS" id="PR00469">
    <property type="entry name" value="PNDRDTASEII"/>
</dbReference>
<keyword evidence="4" id="KW-0560">Oxidoreductase</keyword>
<dbReference type="SUPFAM" id="SSF46548">
    <property type="entry name" value="alpha-helical ferredoxin"/>
    <property type="match status" value="1"/>
</dbReference>
<keyword evidence="3" id="KW-0288">FMN</keyword>
<name>A0A4Q9VM73_9HYPH</name>
<dbReference type="PANTHER" id="PTHR43073:SF2">
    <property type="entry name" value="DIHYDROPYRIMIDINE DEHYDROGENASE [NADP(+)]"/>
    <property type="match status" value="1"/>
</dbReference>
<dbReference type="InterPro" id="IPR028261">
    <property type="entry name" value="DPD_II"/>
</dbReference>
<dbReference type="PANTHER" id="PTHR43073">
    <property type="entry name" value="DIHYDROPYRIMIDINE DEHYDROGENASE [NADP(+)]"/>
    <property type="match status" value="1"/>
</dbReference>
<dbReference type="EC" id="1.3.1.1" evidence="11"/>
<evidence type="ECO:0000256" key="9">
    <source>
        <dbReference type="ARBA" id="ARBA00049578"/>
    </source>
</evidence>
<dbReference type="PRINTS" id="PR00368">
    <property type="entry name" value="FADPNR"/>
</dbReference>
<comment type="function">
    <text evidence="9">Involved in pyrimidine base degradation. Catalyzes physiologically the reduction of uracil to 5,6-dihydrouracil (DHU) by using NADH as a specific cosubstrate. It also catalyzes the reverse reaction and the reduction of thymine to 5,6-dihydrothymine (DHT).</text>
</comment>
<evidence type="ECO:0000313" key="13">
    <source>
        <dbReference type="EMBL" id="TBW36641.1"/>
    </source>
</evidence>
<dbReference type="PROSITE" id="PS51379">
    <property type="entry name" value="4FE4S_FER_2"/>
    <property type="match status" value="1"/>
</dbReference>
<evidence type="ECO:0000313" key="14">
    <source>
        <dbReference type="Proteomes" id="UP000292781"/>
    </source>
</evidence>
<dbReference type="Proteomes" id="UP000292781">
    <property type="component" value="Unassembled WGS sequence"/>
</dbReference>
<evidence type="ECO:0000256" key="4">
    <source>
        <dbReference type="ARBA" id="ARBA00023002"/>
    </source>
</evidence>
<dbReference type="AlphaFoldDB" id="A0A4Q9VM73"/>